<gene>
    <name evidence="1" type="ORF">Smic_57520</name>
</gene>
<dbReference type="EMBL" id="BLWD01000001">
    <property type="protein sequence ID" value="GFN07196.1"/>
    <property type="molecule type" value="Genomic_DNA"/>
</dbReference>
<organism evidence="1 2">
    <name type="scientific">Streptomyces microflavus</name>
    <name type="common">Streptomyces lipmanii</name>
    <dbReference type="NCBI Taxonomy" id="1919"/>
    <lineage>
        <taxon>Bacteria</taxon>
        <taxon>Bacillati</taxon>
        <taxon>Actinomycetota</taxon>
        <taxon>Actinomycetes</taxon>
        <taxon>Kitasatosporales</taxon>
        <taxon>Streptomycetaceae</taxon>
        <taxon>Streptomyces</taxon>
    </lineage>
</organism>
<evidence type="ECO:0000313" key="2">
    <source>
        <dbReference type="Proteomes" id="UP000498740"/>
    </source>
</evidence>
<name>A0A7J0CXD1_STRMI</name>
<reference evidence="1 2" key="1">
    <citation type="submission" date="2020-05" db="EMBL/GenBank/DDBJ databases">
        <title>Whole genome shotgun sequence of Streptomyces microflavus NBRC 13062.</title>
        <authorList>
            <person name="Komaki H."/>
            <person name="Tamura T."/>
        </authorList>
    </citation>
    <scope>NUCLEOTIDE SEQUENCE [LARGE SCALE GENOMIC DNA]</scope>
    <source>
        <strain evidence="1 2">NBRC 13062</strain>
    </source>
</reference>
<accession>A0A7J0CXD1</accession>
<comment type="caution">
    <text evidence="1">The sequence shown here is derived from an EMBL/GenBank/DDBJ whole genome shotgun (WGS) entry which is preliminary data.</text>
</comment>
<dbReference type="Proteomes" id="UP000498740">
    <property type="component" value="Unassembled WGS sequence"/>
</dbReference>
<protein>
    <submittedName>
        <fullName evidence="1">Uncharacterized protein</fullName>
    </submittedName>
</protein>
<sequence>MATVTANAQMSVQVVEETVRILVHSELRTAGTEAIVVRPLVLGAGGAFDGLRRGGARLVPAFAPARPGRPRCRRGFGLARSGVGVVLHGAGRHLHERFLQGGPLRAQFVQHDLVTGGQFAELLGGGPVDLQGPAVRLDGGEALLVEHVPQPLLLR</sequence>
<evidence type="ECO:0000313" key="1">
    <source>
        <dbReference type="EMBL" id="GFN07196.1"/>
    </source>
</evidence>
<proteinExistence type="predicted"/>
<dbReference type="AlphaFoldDB" id="A0A7J0CXD1"/>